<dbReference type="InParanoid" id="D8LFB1"/>
<keyword evidence="3" id="KW-0378">Hydrolase</keyword>
<dbReference type="InterPro" id="IPR029149">
    <property type="entry name" value="Creatin/AminoP/Spt16_N"/>
</dbReference>
<dbReference type="PANTHER" id="PTHR43763:SF6">
    <property type="entry name" value="XAA-PRO AMINOPEPTIDASE 1"/>
    <property type="match status" value="1"/>
</dbReference>
<dbReference type="Gene3D" id="3.40.350.10">
    <property type="entry name" value="Creatinase/prolidase N-terminal domain"/>
    <property type="match status" value="1"/>
</dbReference>
<keyword evidence="2" id="KW-0479">Metal-binding</keyword>
<dbReference type="eggNOG" id="KOG2413">
    <property type="taxonomic scope" value="Eukaryota"/>
</dbReference>
<dbReference type="OrthoDB" id="1937808at2759"/>
<dbReference type="STRING" id="2880.D8LFB1"/>
<keyword evidence="6" id="KW-1185">Reference proteome</keyword>
<evidence type="ECO:0000259" key="4">
    <source>
        <dbReference type="Pfam" id="PF01321"/>
    </source>
</evidence>
<feature type="domain" description="Creatinase N-terminal" evidence="4">
    <location>
        <begin position="36"/>
        <end position="143"/>
    </location>
</feature>
<name>D8LFB1_ECTSI</name>
<evidence type="ECO:0000256" key="3">
    <source>
        <dbReference type="ARBA" id="ARBA00022801"/>
    </source>
</evidence>
<dbReference type="GO" id="GO:0046872">
    <property type="term" value="F:metal ion binding"/>
    <property type="evidence" value="ECO:0007669"/>
    <property type="project" value="UniProtKB-KW"/>
</dbReference>
<evidence type="ECO:0000313" key="5">
    <source>
        <dbReference type="EMBL" id="CBN78836.1"/>
    </source>
</evidence>
<evidence type="ECO:0000256" key="1">
    <source>
        <dbReference type="ARBA" id="ARBA00008766"/>
    </source>
</evidence>
<dbReference type="EMBL" id="FN649727">
    <property type="protein sequence ID" value="CBN78836.1"/>
    <property type="molecule type" value="Genomic_DNA"/>
</dbReference>
<evidence type="ECO:0000313" key="6">
    <source>
        <dbReference type="Proteomes" id="UP000002630"/>
    </source>
</evidence>
<reference evidence="5 6" key="1">
    <citation type="journal article" date="2010" name="Nature">
        <title>The Ectocarpus genome and the independent evolution of multicellularity in brown algae.</title>
        <authorList>
            <person name="Cock J.M."/>
            <person name="Sterck L."/>
            <person name="Rouze P."/>
            <person name="Scornet D."/>
            <person name="Allen A.E."/>
            <person name="Amoutzias G."/>
            <person name="Anthouard V."/>
            <person name="Artiguenave F."/>
            <person name="Aury J.M."/>
            <person name="Badger J.H."/>
            <person name="Beszteri B."/>
            <person name="Billiau K."/>
            <person name="Bonnet E."/>
            <person name="Bothwell J.H."/>
            <person name="Bowler C."/>
            <person name="Boyen C."/>
            <person name="Brownlee C."/>
            <person name="Carrano C.J."/>
            <person name="Charrier B."/>
            <person name="Cho G.Y."/>
            <person name="Coelho S.M."/>
            <person name="Collen J."/>
            <person name="Corre E."/>
            <person name="Da Silva C."/>
            <person name="Delage L."/>
            <person name="Delaroque N."/>
            <person name="Dittami S.M."/>
            <person name="Doulbeau S."/>
            <person name="Elias M."/>
            <person name="Farnham G."/>
            <person name="Gachon C.M."/>
            <person name="Gschloessl B."/>
            <person name="Heesch S."/>
            <person name="Jabbari K."/>
            <person name="Jubin C."/>
            <person name="Kawai H."/>
            <person name="Kimura K."/>
            <person name="Kloareg B."/>
            <person name="Kupper F.C."/>
            <person name="Lang D."/>
            <person name="Le Bail A."/>
            <person name="Leblanc C."/>
            <person name="Lerouge P."/>
            <person name="Lohr M."/>
            <person name="Lopez P.J."/>
            <person name="Martens C."/>
            <person name="Maumus F."/>
            <person name="Michel G."/>
            <person name="Miranda-Saavedra D."/>
            <person name="Morales J."/>
            <person name="Moreau H."/>
            <person name="Motomura T."/>
            <person name="Nagasato C."/>
            <person name="Napoli C.A."/>
            <person name="Nelson D.R."/>
            <person name="Nyvall-Collen P."/>
            <person name="Peters A.F."/>
            <person name="Pommier C."/>
            <person name="Potin P."/>
            <person name="Poulain J."/>
            <person name="Quesneville H."/>
            <person name="Read B."/>
            <person name="Rensing S.A."/>
            <person name="Ritter A."/>
            <person name="Rousvoal S."/>
            <person name="Samanta M."/>
            <person name="Samson G."/>
            <person name="Schroeder D.C."/>
            <person name="Segurens B."/>
            <person name="Strittmatter M."/>
            <person name="Tonon T."/>
            <person name="Tregear J.W."/>
            <person name="Valentin K."/>
            <person name="von Dassow P."/>
            <person name="Yamagishi T."/>
            <person name="Van de Peer Y."/>
            <person name="Wincker P."/>
        </authorList>
    </citation>
    <scope>NUCLEOTIDE SEQUENCE [LARGE SCALE GENOMIC DNA]</scope>
    <source>
        <strain evidence="6">Ec32 / CCAP1310/4</strain>
    </source>
</reference>
<dbReference type="Pfam" id="PF01321">
    <property type="entry name" value="Creatinase_N"/>
    <property type="match status" value="1"/>
</dbReference>
<dbReference type="InterPro" id="IPR050422">
    <property type="entry name" value="X-Pro_aminopeptidase_P"/>
</dbReference>
<dbReference type="GO" id="GO:0016787">
    <property type="term" value="F:hydrolase activity"/>
    <property type="evidence" value="ECO:0007669"/>
    <property type="project" value="UniProtKB-KW"/>
</dbReference>
<comment type="similarity">
    <text evidence="1">Belongs to the peptidase M24B family.</text>
</comment>
<dbReference type="EMBL" id="FN648032">
    <property type="protein sequence ID" value="CBN78836.1"/>
    <property type="molecule type" value="Genomic_DNA"/>
</dbReference>
<sequence>MSSSVPKKARIATPSNGGYGVTVASSAANDGKQEKLSLLRAAMQARGVSAYLVETQDAHQSEYVADHDKRREWLTGFTGSAGTALVTHTKALMWTDGRYFLQASQQLSADWMLMRLGEKDVPTLEQWLEQEAATVRDARVSAAAATTTAAAEEKEKEEDPAVPGSEATAVSVAVAPAAADGAGGEKGGVGVGGFRVGVDPWLLSAGTARTLTSKLAASGGCLVPISGYETQR</sequence>
<dbReference type="SUPFAM" id="SSF53092">
    <property type="entry name" value="Creatinase/prolidase N-terminal domain"/>
    <property type="match status" value="1"/>
</dbReference>
<proteinExistence type="inferred from homology"/>
<evidence type="ECO:0000256" key="2">
    <source>
        <dbReference type="ARBA" id="ARBA00022723"/>
    </source>
</evidence>
<dbReference type="Proteomes" id="UP000002630">
    <property type="component" value="Linkage Group LG02"/>
</dbReference>
<organism evidence="5 6">
    <name type="scientific">Ectocarpus siliculosus</name>
    <name type="common">Brown alga</name>
    <name type="synonym">Conferva siliculosa</name>
    <dbReference type="NCBI Taxonomy" id="2880"/>
    <lineage>
        <taxon>Eukaryota</taxon>
        <taxon>Sar</taxon>
        <taxon>Stramenopiles</taxon>
        <taxon>Ochrophyta</taxon>
        <taxon>PX clade</taxon>
        <taxon>Phaeophyceae</taxon>
        <taxon>Ectocarpales</taxon>
        <taxon>Ectocarpaceae</taxon>
        <taxon>Ectocarpus</taxon>
    </lineage>
</organism>
<dbReference type="InterPro" id="IPR000587">
    <property type="entry name" value="Creatinase_N"/>
</dbReference>
<accession>D8LFB1</accession>
<protein>
    <recommendedName>
        <fullName evidence="4">Creatinase N-terminal domain-containing protein</fullName>
    </recommendedName>
</protein>
<dbReference type="FunFam" id="3.40.350.10:FF:000003">
    <property type="entry name" value="Xaa-pro aminopeptidase P"/>
    <property type="match status" value="1"/>
</dbReference>
<gene>
    <name evidence="5" type="ORF">Esi_0145_0063</name>
</gene>
<dbReference type="AlphaFoldDB" id="D8LFB1"/>
<dbReference type="PANTHER" id="PTHR43763">
    <property type="entry name" value="XAA-PRO AMINOPEPTIDASE 1"/>
    <property type="match status" value="1"/>
</dbReference>